<feature type="region of interest" description="Disordered" evidence="1">
    <location>
        <begin position="88"/>
        <end position="111"/>
    </location>
</feature>
<feature type="compositionally biased region" description="Polar residues" evidence="1">
    <location>
        <begin position="272"/>
        <end position="281"/>
    </location>
</feature>
<feature type="region of interest" description="Disordered" evidence="1">
    <location>
        <begin position="382"/>
        <end position="417"/>
    </location>
</feature>
<dbReference type="Proteomes" id="UP001142055">
    <property type="component" value="Chromosome 1"/>
</dbReference>
<feature type="compositionally biased region" description="Low complexity" evidence="1">
    <location>
        <begin position="343"/>
        <end position="359"/>
    </location>
</feature>
<evidence type="ECO:0000313" key="3">
    <source>
        <dbReference type="Proteomes" id="UP001142055"/>
    </source>
</evidence>
<keyword evidence="3" id="KW-1185">Reference proteome</keyword>
<protein>
    <submittedName>
        <fullName evidence="2">Uncharacterized protein</fullName>
    </submittedName>
</protein>
<accession>A0A9Q0MGB5</accession>
<evidence type="ECO:0000313" key="2">
    <source>
        <dbReference type="EMBL" id="KAJ6224007.1"/>
    </source>
</evidence>
<reference evidence="2" key="1">
    <citation type="submission" date="2022-12" db="EMBL/GenBank/DDBJ databases">
        <title>Genome assemblies of Blomia tropicalis.</title>
        <authorList>
            <person name="Cui Y."/>
        </authorList>
    </citation>
    <scope>NUCLEOTIDE SEQUENCE</scope>
    <source>
        <tissue evidence="2">Adult mites</tissue>
    </source>
</reference>
<proteinExistence type="predicted"/>
<name>A0A9Q0MGB5_BLOTA</name>
<dbReference type="OMA" id="ESNDHRE"/>
<comment type="caution">
    <text evidence="2">The sequence shown here is derived from an EMBL/GenBank/DDBJ whole genome shotgun (WGS) entry which is preliminary data.</text>
</comment>
<evidence type="ECO:0000256" key="1">
    <source>
        <dbReference type="SAM" id="MobiDB-lite"/>
    </source>
</evidence>
<organism evidence="2 3">
    <name type="scientific">Blomia tropicalis</name>
    <name type="common">Mite</name>
    <dbReference type="NCBI Taxonomy" id="40697"/>
    <lineage>
        <taxon>Eukaryota</taxon>
        <taxon>Metazoa</taxon>
        <taxon>Ecdysozoa</taxon>
        <taxon>Arthropoda</taxon>
        <taxon>Chelicerata</taxon>
        <taxon>Arachnida</taxon>
        <taxon>Acari</taxon>
        <taxon>Acariformes</taxon>
        <taxon>Sarcoptiformes</taxon>
        <taxon>Astigmata</taxon>
        <taxon>Glycyphagoidea</taxon>
        <taxon>Echimyopodidae</taxon>
        <taxon>Blomia</taxon>
    </lineage>
</organism>
<feature type="compositionally biased region" description="Low complexity" evidence="1">
    <location>
        <begin position="225"/>
        <end position="245"/>
    </location>
</feature>
<feature type="region of interest" description="Disordered" evidence="1">
    <location>
        <begin position="220"/>
        <end position="369"/>
    </location>
</feature>
<gene>
    <name evidence="2" type="ORF">RDWZM_002552</name>
</gene>
<dbReference type="AlphaFoldDB" id="A0A9Q0MGB5"/>
<feature type="compositionally biased region" description="Low complexity" evidence="1">
    <location>
        <begin position="317"/>
        <end position="329"/>
    </location>
</feature>
<sequence>MIHLHPTCEAAASASSSISSSIQNANAIRSLLLIQKLISGQPAPANVDRRKAVTIGFNRWLRPLTFQVPDMISNLIPSSSNLIKVHEDPRNNKTVPPLAAAPPESKPINPFDITQHLSSEKFDPMSLLKGFDASQFAKGLPSGSEPDSGYPYHTNSSYPFDDAQLASVQASLFGLQPPNEQFVSASDNFQSYHTVPIYDHEHSNMASQYNQINHDDEQLHHLHHSSPQSQKPSSSYYSDYYGSSGNNEQLHRPEMRPQYVSHESNDHRETYQSDSRQPSESYRNKEIVQVYSNGKPINMHESNYYPREHQRPSHLTSSSGNYDYNSGSYQTEPIRESVQMYNSGPLPSPSSSSSGSSVSIEPQEDSSKLAYKKVPYRGFNSEDQDLEKASSNRPSFYHVNVPGRESHAIPTTERPFASSSYRDYQSVPFMNESKYSNEPSNEYYHHREHVNLKMTHNMNGETDKMKADKTETVPSFSSYFNTNNGYHTASASVLSPVIATNDGNAHQHRQPTVGAAAGAASIKQHHQQTIVDHHQHRSAPLFQPSFITSGNGLTNIFPNAQMKTNLPRPVASRIKEFIKNILPQKY</sequence>
<dbReference type="EMBL" id="JAPWDV010000001">
    <property type="protein sequence ID" value="KAJ6224007.1"/>
    <property type="molecule type" value="Genomic_DNA"/>
</dbReference>